<comment type="caution">
    <text evidence="2">The sequence shown here is derived from an EMBL/GenBank/DDBJ whole genome shotgun (WGS) entry which is preliminary data.</text>
</comment>
<evidence type="ECO:0000256" key="1">
    <source>
        <dbReference type="SAM" id="MobiDB-lite"/>
    </source>
</evidence>
<name>A0A4Y4DJZ3_GLUUR</name>
<feature type="region of interest" description="Disordered" evidence="1">
    <location>
        <begin position="298"/>
        <end position="322"/>
    </location>
</feature>
<dbReference type="OrthoDB" id="3387554at2"/>
<dbReference type="AlphaFoldDB" id="A0A4Y4DJZ3"/>
<sequence length="322" mass="34923">MKTPVFNQERSDELQAQLEHMANMDAVGARSAKTSSRPRRVRRNTAWGLTATMIVALTATAAIQQSASSAQATEILHGLSSIAKNYSDVVPDKNEFLKVETHGFWLACTAADDGSEHCVPDEERVINFYKPGNAKAQWAFEYIAHGSPNDVQRAVDGAFESGDFSWLNTMLKQATSGQTLYDYVDSTYSGGSLSRDENNFVRLTDALRTGLVPAAQRGAFYDALSKVPGVTATKDVTTKDGRVGVSIGRTEPLRMGMREELIVDPGTGQIIGSRDISTAAILGFGKNEVTGQSYIKYSKVDSAPESTRTSTHPDQEEGETNP</sequence>
<evidence type="ECO:0000313" key="2">
    <source>
        <dbReference type="EMBL" id="GED04883.1"/>
    </source>
</evidence>
<protein>
    <submittedName>
        <fullName evidence="2">Uncharacterized protein</fullName>
    </submittedName>
</protein>
<evidence type="ECO:0000313" key="3">
    <source>
        <dbReference type="Proteomes" id="UP000316612"/>
    </source>
</evidence>
<proteinExistence type="predicted"/>
<accession>A0A4Y4DJZ3</accession>
<keyword evidence="3" id="KW-1185">Reference proteome</keyword>
<dbReference type="Proteomes" id="UP000316612">
    <property type="component" value="Unassembled WGS sequence"/>
</dbReference>
<organism evidence="2 3">
    <name type="scientific">Glutamicibacter uratoxydans</name>
    <name type="common">Arthrobacter uratoxydans</name>
    <dbReference type="NCBI Taxonomy" id="43667"/>
    <lineage>
        <taxon>Bacteria</taxon>
        <taxon>Bacillati</taxon>
        <taxon>Actinomycetota</taxon>
        <taxon>Actinomycetes</taxon>
        <taxon>Micrococcales</taxon>
        <taxon>Micrococcaceae</taxon>
        <taxon>Glutamicibacter</taxon>
    </lineage>
</organism>
<reference evidence="2 3" key="1">
    <citation type="submission" date="2019-06" db="EMBL/GenBank/DDBJ databases">
        <title>Whole genome shotgun sequence of Glutamicibacter uratoxydans NBRC 15515.</title>
        <authorList>
            <person name="Hosoyama A."/>
            <person name="Uohara A."/>
            <person name="Ohji S."/>
            <person name="Ichikawa N."/>
        </authorList>
    </citation>
    <scope>NUCLEOTIDE SEQUENCE [LARGE SCALE GENOMIC DNA]</scope>
    <source>
        <strain evidence="2 3">NBRC 15515</strain>
    </source>
</reference>
<gene>
    <name evidence="2" type="ORF">AUR04nite_04150</name>
</gene>
<dbReference type="EMBL" id="BJNY01000002">
    <property type="protein sequence ID" value="GED04883.1"/>
    <property type="molecule type" value="Genomic_DNA"/>
</dbReference>
<dbReference type="RefSeq" id="WP_141361457.1">
    <property type="nucleotide sequence ID" value="NZ_BAAAJL010000003.1"/>
</dbReference>